<feature type="compositionally biased region" description="Basic and acidic residues" evidence="2">
    <location>
        <begin position="21"/>
        <end position="36"/>
    </location>
</feature>
<evidence type="ECO:0000313" key="3">
    <source>
        <dbReference type="EMBL" id="CAI3992944.1"/>
    </source>
</evidence>
<reference evidence="4" key="2">
    <citation type="submission" date="2024-04" db="EMBL/GenBank/DDBJ databases">
        <authorList>
            <person name="Chen Y."/>
            <person name="Shah S."/>
            <person name="Dougan E. K."/>
            <person name="Thang M."/>
            <person name="Chan C."/>
        </authorList>
    </citation>
    <scope>NUCLEOTIDE SEQUENCE [LARGE SCALE GENOMIC DNA]</scope>
</reference>
<name>A0A9P1FX69_9DINO</name>
<feature type="region of interest" description="Disordered" evidence="2">
    <location>
        <begin position="1"/>
        <end position="62"/>
    </location>
</feature>
<keyword evidence="5" id="KW-1185">Reference proteome</keyword>
<sequence length="290" mass="33384">MAPGFGSGSLAFGEQQPPQRRIKEWSPIDRMLAEKGSKRRSKTELPPLSPPPPPPVTTAEVQVQTESWEVLLKEAVAAALVPEHEKYKALQAEIRAMQQQLKEKDEEIERGKREIDRCKREIESCKRSAAEAVAEAQNTHTAELAQYLEEKKSLDDFKRLVEKQRLQWSQERDALEASQNLLRAELQSARTEASDERWQKEEMEKDLSSQLEAARKARADCREEMDALQDQLRRTQDDMKSLQKQMAALKEEHRAVAKERDDLLQRLEDEQAEMIARVAAMEEQLSKRGR</sequence>
<evidence type="ECO:0000313" key="4">
    <source>
        <dbReference type="EMBL" id="CAL1146319.1"/>
    </source>
</evidence>
<evidence type="ECO:0000313" key="5">
    <source>
        <dbReference type="Proteomes" id="UP001152797"/>
    </source>
</evidence>
<keyword evidence="1" id="KW-0175">Coiled coil</keyword>
<dbReference type="EMBL" id="CAMXCT020001779">
    <property type="protein sequence ID" value="CAL1146319.1"/>
    <property type="molecule type" value="Genomic_DNA"/>
</dbReference>
<feature type="compositionally biased region" description="Pro residues" evidence="2">
    <location>
        <begin position="47"/>
        <end position="56"/>
    </location>
</feature>
<protein>
    <submittedName>
        <fullName evidence="3">Uncharacterized protein</fullName>
    </submittedName>
</protein>
<evidence type="ECO:0000256" key="1">
    <source>
        <dbReference type="SAM" id="Coils"/>
    </source>
</evidence>
<dbReference type="EMBL" id="CAMXCT010001779">
    <property type="protein sequence ID" value="CAI3992944.1"/>
    <property type="molecule type" value="Genomic_DNA"/>
</dbReference>
<feature type="compositionally biased region" description="Basic and acidic residues" evidence="2">
    <location>
        <begin position="192"/>
        <end position="241"/>
    </location>
</feature>
<feature type="region of interest" description="Disordered" evidence="2">
    <location>
        <begin position="188"/>
        <end position="242"/>
    </location>
</feature>
<evidence type="ECO:0000256" key="2">
    <source>
        <dbReference type="SAM" id="MobiDB-lite"/>
    </source>
</evidence>
<gene>
    <name evidence="3" type="ORF">C1SCF055_LOCUS19735</name>
</gene>
<reference evidence="3" key="1">
    <citation type="submission" date="2022-10" db="EMBL/GenBank/DDBJ databases">
        <authorList>
            <person name="Chen Y."/>
            <person name="Dougan E. K."/>
            <person name="Chan C."/>
            <person name="Rhodes N."/>
            <person name="Thang M."/>
        </authorList>
    </citation>
    <scope>NUCLEOTIDE SEQUENCE</scope>
</reference>
<comment type="caution">
    <text evidence="3">The sequence shown here is derived from an EMBL/GenBank/DDBJ whole genome shotgun (WGS) entry which is preliminary data.</text>
</comment>
<accession>A0A9P1FX69</accession>
<dbReference type="Proteomes" id="UP001152797">
    <property type="component" value="Unassembled WGS sequence"/>
</dbReference>
<proteinExistence type="predicted"/>
<dbReference type="OrthoDB" id="426819at2759"/>
<organism evidence="3">
    <name type="scientific">Cladocopium goreaui</name>
    <dbReference type="NCBI Taxonomy" id="2562237"/>
    <lineage>
        <taxon>Eukaryota</taxon>
        <taxon>Sar</taxon>
        <taxon>Alveolata</taxon>
        <taxon>Dinophyceae</taxon>
        <taxon>Suessiales</taxon>
        <taxon>Symbiodiniaceae</taxon>
        <taxon>Cladocopium</taxon>
    </lineage>
</organism>
<dbReference type="AlphaFoldDB" id="A0A9P1FX69"/>
<dbReference type="EMBL" id="CAMXCT030001779">
    <property type="protein sequence ID" value="CAL4780256.1"/>
    <property type="molecule type" value="Genomic_DNA"/>
</dbReference>
<feature type="coiled-coil region" evidence="1">
    <location>
        <begin position="87"/>
        <end position="135"/>
    </location>
</feature>